<evidence type="ECO:0000313" key="1">
    <source>
        <dbReference type="EMBL" id="PLS29955.1"/>
    </source>
</evidence>
<dbReference type="AlphaFoldDB" id="A0A2N5J6W3"/>
<proteinExistence type="predicted"/>
<dbReference type="Proteomes" id="UP000235050">
    <property type="component" value="Unassembled WGS sequence"/>
</dbReference>
<protein>
    <submittedName>
        <fullName evidence="1">Uncharacterized protein</fullName>
    </submittedName>
</protein>
<organism evidence="1 2">
    <name type="scientific">Bifidobacterium margollesii</name>
    <dbReference type="NCBI Taxonomy" id="2020964"/>
    <lineage>
        <taxon>Bacteria</taxon>
        <taxon>Bacillati</taxon>
        <taxon>Actinomycetota</taxon>
        <taxon>Actinomycetes</taxon>
        <taxon>Bifidobacteriales</taxon>
        <taxon>Bifidobacteriaceae</taxon>
        <taxon>Bifidobacterium</taxon>
    </lineage>
</organism>
<comment type="caution">
    <text evidence="1">The sequence shown here is derived from an EMBL/GenBank/DDBJ whole genome shotgun (WGS) entry which is preliminary data.</text>
</comment>
<dbReference type="EMBL" id="NMWU01000055">
    <property type="protein sequence ID" value="PLS29955.1"/>
    <property type="molecule type" value="Genomic_DNA"/>
</dbReference>
<sequence>MESHDLPLTIADGEVVLRVLRDPQGFYSRRRKHVGEPFRRGDISPMQLFRPHRSEHDSSLIRQSIGAGGVALHAKDVPNAIALVPFTAGDARAIPYDDRQALDVEDDRSVYLGHANLTLPCISPEEFPEPGRTMSEGLRRKLKSIYDDLFDRCGDVIPLDRQTPAGEDV</sequence>
<keyword evidence="2" id="KW-1185">Reference proteome</keyword>
<dbReference type="OrthoDB" id="9951526at2"/>
<name>A0A2N5J6W3_9BIFI</name>
<evidence type="ECO:0000313" key="2">
    <source>
        <dbReference type="Proteomes" id="UP000235050"/>
    </source>
</evidence>
<dbReference type="RefSeq" id="WP_101618362.1">
    <property type="nucleotide sequence ID" value="NZ_NMWU01000055.1"/>
</dbReference>
<gene>
    <name evidence="1" type="ORF">Uis1B_2223</name>
</gene>
<accession>A0A2N5J6W3</accession>
<reference evidence="1 2" key="1">
    <citation type="submission" date="2017-07" db="EMBL/GenBank/DDBJ databases">
        <title>Bifidobacterium novel species.</title>
        <authorList>
            <person name="Lugli G.A."/>
            <person name="Milani C."/>
            <person name="Duranti S."/>
            <person name="Mangifesta M."/>
        </authorList>
    </citation>
    <scope>NUCLEOTIDE SEQUENCE [LARGE SCALE GENOMIC DNA]</scope>
    <source>
        <strain evidence="2">Uis1B</strain>
    </source>
</reference>